<dbReference type="Proteomes" id="UP001642260">
    <property type="component" value="Unassembled WGS sequence"/>
</dbReference>
<keyword evidence="5" id="KW-1185">Reference proteome</keyword>
<keyword evidence="2" id="KW-0007">Acetylation</keyword>
<name>A0ABC8M3Y5_ERUVS</name>
<dbReference type="Pfam" id="PF00125">
    <property type="entry name" value="Histone"/>
    <property type="match status" value="1"/>
</dbReference>
<protein>
    <recommendedName>
        <fullName evidence="3">Core Histone H2A/H2B/H3 domain-containing protein</fullName>
    </recommendedName>
</protein>
<dbReference type="Gene3D" id="1.10.20.10">
    <property type="entry name" value="Histone, subunit A"/>
    <property type="match status" value="1"/>
</dbReference>
<comment type="similarity">
    <text evidence="1">Belongs to the histone H3 family.</text>
</comment>
<dbReference type="EMBL" id="CAKOAT010886264">
    <property type="protein sequence ID" value="CAH8390285.1"/>
    <property type="molecule type" value="Genomic_DNA"/>
</dbReference>
<evidence type="ECO:0000313" key="4">
    <source>
        <dbReference type="EMBL" id="CAH8390285.1"/>
    </source>
</evidence>
<dbReference type="PRINTS" id="PR00622">
    <property type="entry name" value="HISTONEH3"/>
</dbReference>
<evidence type="ECO:0000259" key="3">
    <source>
        <dbReference type="Pfam" id="PF00125"/>
    </source>
</evidence>
<sequence>MPETAAIREIRNYQKSTETLIQKLPFQKLVKDIAQSLKAELRFQSSAVDALQEAAEAYMV</sequence>
<dbReference type="SMART" id="SM00428">
    <property type="entry name" value="H3"/>
    <property type="match status" value="1"/>
</dbReference>
<dbReference type="SUPFAM" id="SSF47113">
    <property type="entry name" value="Histone-fold"/>
    <property type="match status" value="1"/>
</dbReference>
<evidence type="ECO:0000256" key="1">
    <source>
        <dbReference type="ARBA" id="ARBA00010343"/>
    </source>
</evidence>
<gene>
    <name evidence="4" type="ORF">ERUC_LOCUS42768</name>
</gene>
<organism evidence="4 5">
    <name type="scientific">Eruca vesicaria subsp. sativa</name>
    <name type="common">Garden rocket</name>
    <name type="synonym">Eruca sativa</name>
    <dbReference type="NCBI Taxonomy" id="29727"/>
    <lineage>
        <taxon>Eukaryota</taxon>
        <taxon>Viridiplantae</taxon>
        <taxon>Streptophyta</taxon>
        <taxon>Embryophyta</taxon>
        <taxon>Tracheophyta</taxon>
        <taxon>Spermatophyta</taxon>
        <taxon>Magnoliopsida</taxon>
        <taxon>eudicotyledons</taxon>
        <taxon>Gunneridae</taxon>
        <taxon>Pentapetalae</taxon>
        <taxon>rosids</taxon>
        <taxon>malvids</taxon>
        <taxon>Brassicales</taxon>
        <taxon>Brassicaceae</taxon>
        <taxon>Brassiceae</taxon>
        <taxon>Eruca</taxon>
    </lineage>
</organism>
<comment type="caution">
    <text evidence="4">The sequence shown here is derived from an EMBL/GenBank/DDBJ whole genome shotgun (WGS) entry which is preliminary data.</text>
</comment>
<reference evidence="4 5" key="1">
    <citation type="submission" date="2022-03" db="EMBL/GenBank/DDBJ databases">
        <authorList>
            <person name="Macdonald S."/>
            <person name="Ahmed S."/>
            <person name="Newling K."/>
        </authorList>
    </citation>
    <scope>NUCLEOTIDE SEQUENCE [LARGE SCALE GENOMIC DNA]</scope>
</reference>
<dbReference type="InterPro" id="IPR000164">
    <property type="entry name" value="Histone_H3/CENP-A"/>
</dbReference>
<dbReference type="InterPro" id="IPR009072">
    <property type="entry name" value="Histone-fold"/>
</dbReference>
<evidence type="ECO:0000313" key="5">
    <source>
        <dbReference type="Proteomes" id="UP001642260"/>
    </source>
</evidence>
<accession>A0ABC8M3Y5</accession>
<proteinExistence type="inferred from homology"/>
<dbReference type="InterPro" id="IPR007125">
    <property type="entry name" value="H2A/H2B/H3"/>
</dbReference>
<dbReference type="AlphaFoldDB" id="A0ABC8M3Y5"/>
<feature type="domain" description="Core Histone H2A/H2B/H3" evidence="3">
    <location>
        <begin position="3"/>
        <end position="60"/>
    </location>
</feature>
<evidence type="ECO:0000256" key="2">
    <source>
        <dbReference type="ARBA" id="ARBA00022990"/>
    </source>
</evidence>
<dbReference type="PANTHER" id="PTHR11426">
    <property type="entry name" value="HISTONE H3"/>
    <property type="match status" value="1"/>
</dbReference>